<comment type="caution">
    <text evidence="2">The sequence shown here is derived from an EMBL/GenBank/DDBJ whole genome shotgun (WGS) entry which is preliminary data.</text>
</comment>
<organism evidence="2 3">
    <name type="scientific">Mediterraneibacter butyricigenes</name>
    <dbReference type="NCBI Taxonomy" id="2316025"/>
    <lineage>
        <taxon>Bacteria</taxon>
        <taxon>Bacillati</taxon>
        <taxon>Bacillota</taxon>
        <taxon>Clostridia</taxon>
        <taxon>Lachnospirales</taxon>
        <taxon>Lachnospiraceae</taxon>
        <taxon>Mediterraneibacter</taxon>
    </lineage>
</organism>
<keyword evidence="1" id="KW-0812">Transmembrane</keyword>
<dbReference type="RefSeq" id="WP_117603543.1">
    <property type="nucleotide sequence ID" value="NZ_BHGK01000001.1"/>
</dbReference>
<dbReference type="EMBL" id="BHGK01000001">
    <property type="protein sequence ID" value="GCA67567.1"/>
    <property type="molecule type" value="Genomic_DNA"/>
</dbReference>
<keyword evidence="1" id="KW-1133">Transmembrane helix</keyword>
<sequence>MKAHKYWSTGAIVTMIGTFYTGYKGLKAAHKYFAFGSLICLIMAVYSGHKMISGNKRTRKQMELKEVEE</sequence>
<feature type="transmembrane region" description="Helical" evidence="1">
    <location>
        <begin position="7"/>
        <end position="26"/>
    </location>
</feature>
<dbReference type="Pfam" id="PF19727">
    <property type="entry name" value="DUF6219"/>
    <property type="match status" value="1"/>
</dbReference>
<proteinExistence type="predicted"/>
<keyword evidence="3" id="KW-1185">Reference proteome</keyword>
<gene>
    <name evidence="2" type="ORF">KGMB01110_20030</name>
</gene>
<protein>
    <submittedName>
        <fullName evidence="2">Uncharacterized protein</fullName>
    </submittedName>
</protein>
<evidence type="ECO:0000313" key="3">
    <source>
        <dbReference type="Proteomes" id="UP000265643"/>
    </source>
</evidence>
<dbReference type="InterPro" id="IPR046191">
    <property type="entry name" value="DUF6219"/>
</dbReference>
<dbReference type="Proteomes" id="UP000265643">
    <property type="component" value="Unassembled WGS sequence"/>
</dbReference>
<evidence type="ECO:0000256" key="1">
    <source>
        <dbReference type="SAM" id="Phobius"/>
    </source>
</evidence>
<dbReference type="AlphaFoldDB" id="A0A391P2G8"/>
<accession>A0A391P2G8</accession>
<evidence type="ECO:0000313" key="2">
    <source>
        <dbReference type="EMBL" id="GCA67567.1"/>
    </source>
</evidence>
<name>A0A391P2G8_9FIRM</name>
<reference evidence="3" key="1">
    <citation type="submission" date="2018-09" db="EMBL/GenBank/DDBJ databases">
        <title>Draft Genome Sequence of Mediterraneibacter sp. KCTC 15684.</title>
        <authorList>
            <person name="Kim J.S."/>
            <person name="Han K.I."/>
            <person name="Suh M.K."/>
            <person name="Lee K.C."/>
            <person name="Eom M.K."/>
            <person name="Lee J.H."/>
            <person name="Park S.H."/>
            <person name="Kang S.W."/>
            <person name="Park J.E."/>
            <person name="Oh B.S."/>
            <person name="Yu S.Y."/>
            <person name="Choi S.H."/>
            <person name="Lee D.H."/>
            <person name="Yoon H."/>
            <person name="Kim B."/>
            <person name="Yang S.J."/>
            <person name="Lee J.S."/>
        </authorList>
    </citation>
    <scope>NUCLEOTIDE SEQUENCE [LARGE SCALE GENOMIC DNA]</scope>
    <source>
        <strain evidence="3">KCTC 15684</strain>
    </source>
</reference>
<feature type="transmembrane region" description="Helical" evidence="1">
    <location>
        <begin position="32"/>
        <end position="52"/>
    </location>
</feature>
<keyword evidence="1" id="KW-0472">Membrane</keyword>